<sequence>MPAARSHPFYATGKPTNTTVFDVLIGVDQVLIGLNGITIDQLSKQDLQALEAAYHKMNAKFEYFFDVAAAATAHQDNLPGPQPTGNPANNTRDDSPVDDRRNGPTRFGNNEPRGNGGGDTDDDNDDSDDDDAQAPSPASAVIAPPVARARRVPSPPPVVTGRDARRFRGATPPRRGSPIAREPYPRPNYTRVRQTTRTEISIPVASTLNTTDIDTAGQGAALSSNRPLPAPRPSQPVAGPSRPRAPGSLFGAFALRPLPPFFPAAAAPPRAPSPAQSEADDEEPEASTSQRPTLAWCYPSFAAEQLKLARERAEAGIPEPGPPRSTHPSTVVGTLTAPYVLEQPGRADEQEEAAEPEAQEEEVVEPETQQEEELEEESEQEPEEEETEMSEVSEEEDEEESEEEEDWTDSEEDRSDSDGDNTHFEPEDDGDDDVKREPSDGPDNGGFDGGAGRPARFRDYSEATSSTYNDSRAPSPEADDHADDNNAGQQDEARAPSDAADSGYGSLPREAAPVPRRSSPTPRRSSPVSRRSSRRPQSPCPVPILARIRAIRYPRDEPEPELRHRIPQGAAAPPAPPAAPVAGPSTRPMRGLPRRRGDEDVKMEEDVAQVPAATAPIPQAPIPQAPIPQAPINPATGRPTLFPGLTLPAPNVPAGFTAQPYFQQTMPWPLAPPLSLRVAVPFPNPAVFDDGALRELRELRGRAWRARQDALNASAVVCACDGGPCVCPLCPFWLDYYGRERREQ</sequence>
<evidence type="ECO:0000313" key="3">
    <source>
        <dbReference type="Proteomes" id="UP000703269"/>
    </source>
</evidence>
<feature type="compositionally biased region" description="Polar residues" evidence="1">
    <location>
        <begin position="462"/>
        <end position="472"/>
    </location>
</feature>
<feature type="compositionally biased region" description="Basic and acidic residues" evidence="1">
    <location>
        <begin position="91"/>
        <end position="102"/>
    </location>
</feature>
<feature type="compositionally biased region" description="Pro residues" evidence="1">
    <location>
        <begin position="618"/>
        <end position="631"/>
    </location>
</feature>
<name>A0A9P3GAI7_9APHY</name>
<feature type="compositionally biased region" description="Low complexity" evidence="1">
    <location>
        <begin position="134"/>
        <end position="147"/>
    </location>
</feature>
<feature type="region of interest" description="Disordered" evidence="1">
    <location>
        <begin position="617"/>
        <end position="638"/>
    </location>
</feature>
<feature type="compositionally biased region" description="Acidic residues" evidence="1">
    <location>
        <begin position="349"/>
        <end position="415"/>
    </location>
</feature>
<dbReference type="AlphaFoldDB" id="A0A9P3GAI7"/>
<feature type="compositionally biased region" description="Basic and acidic residues" evidence="1">
    <location>
        <begin position="553"/>
        <end position="564"/>
    </location>
</feature>
<comment type="caution">
    <text evidence="2">The sequence shown here is derived from an EMBL/GenBank/DDBJ whole genome shotgun (WGS) entry which is preliminary data.</text>
</comment>
<feature type="compositionally biased region" description="Acidic residues" evidence="1">
    <location>
        <begin position="119"/>
        <end position="132"/>
    </location>
</feature>
<evidence type="ECO:0000256" key="1">
    <source>
        <dbReference type="SAM" id="MobiDB-lite"/>
    </source>
</evidence>
<feature type="compositionally biased region" description="Basic and acidic residues" evidence="1">
    <location>
        <begin position="416"/>
        <end position="425"/>
    </location>
</feature>
<keyword evidence="3" id="KW-1185">Reference proteome</keyword>
<feature type="region of interest" description="Disordered" evidence="1">
    <location>
        <begin position="75"/>
        <end position="296"/>
    </location>
</feature>
<organism evidence="2 3">
    <name type="scientific">Phanerochaete sordida</name>
    <dbReference type="NCBI Taxonomy" id="48140"/>
    <lineage>
        <taxon>Eukaryota</taxon>
        <taxon>Fungi</taxon>
        <taxon>Dikarya</taxon>
        <taxon>Basidiomycota</taxon>
        <taxon>Agaricomycotina</taxon>
        <taxon>Agaricomycetes</taxon>
        <taxon>Polyporales</taxon>
        <taxon>Phanerochaetaceae</taxon>
        <taxon>Phanerochaete</taxon>
    </lineage>
</organism>
<feature type="compositionally biased region" description="Low complexity" evidence="1">
    <location>
        <begin position="513"/>
        <end position="530"/>
    </location>
</feature>
<protein>
    <submittedName>
        <fullName evidence="2">Uncharacterized protein</fullName>
    </submittedName>
</protein>
<dbReference type="EMBL" id="BPQB01000016">
    <property type="protein sequence ID" value="GJE90390.1"/>
    <property type="molecule type" value="Genomic_DNA"/>
</dbReference>
<proteinExistence type="predicted"/>
<dbReference type="Proteomes" id="UP000703269">
    <property type="component" value="Unassembled WGS sequence"/>
</dbReference>
<feature type="compositionally biased region" description="Polar residues" evidence="1">
    <location>
        <begin position="191"/>
        <end position="213"/>
    </location>
</feature>
<accession>A0A9P3GAI7</accession>
<feature type="region of interest" description="Disordered" evidence="1">
    <location>
        <begin position="309"/>
        <end position="604"/>
    </location>
</feature>
<gene>
    <name evidence="2" type="ORF">PsYK624_065210</name>
</gene>
<reference evidence="2 3" key="1">
    <citation type="submission" date="2021-08" db="EMBL/GenBank/DDBJ databases">
        <title>Draft Genome Sequence of Phanerochaete sordida strain YK-624.</title>
        <authorList>
            <person name="Mori T."/>
            <person name="Dohra H."/>
            <person name="Suzuki T."/>
            <person name="Kawagishi H."/>
            <person name="Hirai H."/>
        </authorList>
    </citation>
    <scope>NUCLEOTIDE SEQUENCE [LARGE SCALE GENOMIC DNA]</scope>
    <source>
        <strain evidence="2 3">YK-624</strain>
    </source>
</reference>
<evidence type="ECO:0000313" key="2">
    <source>
        <dbReference type="EMBL" id="GJE90390.1"/>
    </source>
</evidence>
<feature type="compositionally biased region" description="Gly residues" evidence="1">
    <location>
        <begin position="443"/>
        <end position="452"/>
    </location>
</feature>